<dbReference type="Pfam" id="PF14493">
    <property type="entry name" value="HTH_40"/>
    <property type="match status" value="1"/>
</dbReference>
<keyword evidence="3" id="KW-1185">Reference proteome</keyword>
<evidence type="ECO:0000259" key="1">
    <source>
        <dbReference type="Pfam" id="PF14493"/>
    </source>
</evidence>
<accession>A0ABS6J0X5</accession>
<sequence length="345" mass="40155">MNNFLLSFFDERQPRRIRVIENTLRNRRTVSTLFWAKQYGILKWTGATRSLERQQVENSIEELVKANLIQRDPAGQVLLTTLGVLRQEELTSGQYQPHFFDWYWLANTRRIEQRLLLGIQVASEASYHNRYYAPVVNEYHEQQIVKQWLLSWHGNIIGDLVRELELFGDSLESADERLANYFFYSLIGHQITGKNDMQFSRQLELPGYQLPIIKQDALLAIAAFANSYHGVLNRLLADLLANSPLSQSANQTLLLYQQGMSISQIAQKRGIKANTVREHLLEAAIVYPELIDWDRALPVSIRTQLAERYQGKIVDWQFDPEIVPGGPAAFYYFRLYQLYEERVND</sequence>
<comment type="caution">
    <text evidence="2">The sequence shown here is derived from an EMBL/GenBank/DDBJ whole genome shotgun (WGS) entry which is preliminary data.</text>
</comment>
<dbReference type="InterPro" id="IPR029491">
    <property type="entry name" value="Helicase_HTH"/>
</dbReference>
<reference evidence="2 3" key="1">
    <citation type="submission" date="2021-06" db="EMBL/GenBank/DDBJ databases">
        <title>Limosilactobacillus angelus sp. nov., isolated from the human vagina.</title>
        <authorList>
            <person name="Chen Y.-S."/>
        </authorList>
    </citation>
    <scope>NUCLEOTIDE SEQUENCE [LARGE SCALE GENOMIC DNA]</scope>
    <source>
        <strain evidence="2 3">P5L02</strain>
    </source>
</reference>
<protein>
    <submittedName>
        <fullName evidence="2">Helix-turn-helix domain-containing protein</fullName>
    </submittedName>
</protein>
<evidence type="ECO:0000313" key="2">
    <source>
        <dbReference type="EMBL" id="MBU9696060.1"/>
    </source>
</evidence>
<feature type="domain" description="Helicase Helix-turn-helix" evidence="1">
    <location>
        <begin position="248"/>
        <end position="309"/>
    </location>
</feature>
<proteinExistence type="predicted"/>
<dbReference type="EMBL" id="JAHPJJ010000026">
    <property type="protein sequence ID" value="MBU9696060.1"/>
    <property type="molecule type" value="Genomic_DNA"/>
</dbReference>
<organism evidence="2 3">
    <name type="scientific">Limosilactobacillus portuensis</name>
    <dbReference type="NCBI Taxonomy" id="2742601"/>
    <lineage>
        <taxon>Bacteria</taxon>
        <taxon>Bacillati</taxon>
        <taxon>Bacillota</taxon>
        <taxon>Bacilli</taxon>
        <taxon>Lactobacillales</taxon>
        <taxon>Lactobacillaceae</taxon>
        <taxon>Limosilactobacillus</taxon>
    </lineage>
</organism>
<name>A0ABS6J0X5_9LACO</name>
<gene>
    <name evidence="2" type="ORF">KSL82_09225</name>
</gene>
<evidence type="ECO:0000313" key="3">
    <source>
        <dbReference type="Proteomes" id="UP001196248"/>
    </source>
</evidence>
<dbReference type="RefSeq" id="WP_216972459.1">
    <property type="nucleotide sequence ID" value="NZ_JAHPJJ010000026.1"/>
</dbReference>
<dbReference type="Proteomes" id="UP001196248">
    <property type="component" value="Unassembled WGS sequence"/>
</dbReference>